<evidence type="ECO:0000313" key="3">
    <source>
        <dbReference type="Proteomes" id="UP000006906"/>
    </source>
</evidence>
<evidence type="ECO:0000256" key="1">
    <source>
        <dbReference type="SAM" id="SignalP"/>
    </source>
</evidence>
<dbReference type="EMBL" id="CM008970">
    <property type="protein sequence ID" value="PNW79041.1"/>
    <property type="molecule type" value="Genomic_DNA"/>
</dbReference>
<dbReference type="InParanoid" id="A0A2K3DES4"/>
<organism evidence="2 3">
    <name type="scientific">Chlamydomonas reinhardtii</name>
    <name type="common">Chlamydomonas smithii</name>
    <dbReference type="NCBI Taxonomy" id="3055"/>
    <lineage>
        <taxon>Eukaryota</taxon>
        <taxon>Viridiplantae</taxon>
        <taxon>Chlorophyta</taxon>
        <taxon>core chlorophytes</taxon>
        <taxon>Chlorophyceae</taxon>
        <taxon>CS clade</taxon>
        <taxon>Chlamydomonadales</taxon>
        <taxon>Chlamydomonadaceae</taxon>
        <taxon>Chlamydomonas</taxon>
    </lineage>
</organism>
<gene>
    <name evidence="2" type="ORF">CHLRE_09g398660v5</name>
</gene>
<protein>
    <recommendedName>
        <fullName evidence="4">Secreted protein</fullName>
    </recommendedName>
</protein>
<feature type="chain" id="PRO_5014406221" description="Secreted protein" evidence="1">
    <location>
        <begin position="22"/>
        <end position="135"/>
    </location>
</feature>
<dbReference type="AlphaFoldDB" id="A0A2K3DES4"/>
<dbReference type="GeneID" id="66054739"/>
<dbReference type="KEGG" id="cre:CHLRE_09g398660v5"/>
<keyword evidence="1" id="KW-0732">Signal</keyword>
<accession>A0A2K3DES4</accession>
<reference evidence="2 3" key="1">
    <citation type="journal article" date="2007" name="Science">
        <title>The Chlamydomonas genome reveals the evolution of key animal and plant functions.</title>
        <authorList>
            <person name="Merchant S.S."/>
            <person name="Prochnik S.E."/>
            <person name="Vallon O."/>
            <person name="Harris E.H."/>
            <person name="Karpowicz S.J."/>
            <person name="Witman G.B."/>
            <person name="Terry A."/>
            <person name="Salamov A."/>
            <person name="Fritz-Laylin L.K."/>
            <person name="Marechal-Drouard L."/>
            <person name="Marshall W.F."/>
            <person name="Qu L.H."/>
            <person name="Nelson D.R."/>
            <person name="Sanderfoot A.A."/>
            <person name="Spalding M.H."/>
            <person name="Kapitonov V.V."/>
            <person name="Ren Q."/>
            <person name="Ferris P."/>
            <person name="Lindquist E."/>
            <person name="Shapiro H."/>
            <person name="Lucas S.M."/>
            <person name="Grimwood J."/>
            <person name="Schmutz J."/>
            <person name="Cardol P."/>
            <person name="Cerutti H."/>
            <person name="Chanfreau G."/>
            <person name="Chen C.L."/>
            <person name="Cognat V."/>
            <person name="Croft M.T."/>
            <person name="Dent R."/>
            <person name="Dutcher S."/>
            <person name="Fernandez E."/>
            <person name="Fukuzawa H."/>
            <person name="Gonzalez-Ballester D."/>
            <person name="Gonzalez-Halphen D."/>
            <person name="Hallmann A."/>
            <person name="Hanikenne M."/>
            <person name="Hippler M."/>
            <person name="Inwood W."/>
            <person name="Jabbari K."/>
            <person name="Kalanon M."/>
            <person name="Kuras R."/>
            <person name="Lefebvre P.A."/>
            <person name="Lemaire S.D."/>
            <person name="Lobanov A.V."/>
            <person name="Lohr M."/>
            <person name="Manuell A."/>
            <person name="Meier I."/>
            <person name="Mets L."/>
            <person name="Mittag M."/>
            <person name="Mittelmeier T."/>
            <person name="Moroney J.V."/>
            <person name="Moseley J."/>
            <person name="Napoli C."/>
            <person name="Nedelcu A.M."/>
            <person name="Niyogi K."/>
            <person name="Novoselov S.V."/>
            <person name="Paulsen I.T."/>
            <person name="Pazour G."/>
            <person name="Purton S."/>
            <person name="Ral J.P."/>
            <person name="Riano-Pachon D.M."/>
            <person name="Riekhof W."/>
            <person name="Rymarquis L."/>
            <person name="Schroda M."/>
            <person name="Stern D."/>
            <person name="Umen J."/>
            <person name="Willows R."/>
            <person name="Wilson N."/>
            <person name="Zimmer S.L."/>
            <person name="Allmer J."/>
            <person name="Balk J."/>
            <person name="Bisova K."/>
            <person name="Chen C.J."/>
            <person name="Elias M."/>
            <person name="Gendler K."/>
            <person name="Hauser C."/>
            <person name="Lamb M.R."/>
            <person name="Ledford H."/>
            <person name="Long J.C."/>
            <person name="Minagawa J."/>
            <person name="Page M.D."/>
            <person name="Pan J."/>
            <person name="Pootakham W."/>
            <person name="Roje S."/>
            <person name="Rose A."/>
            <person name="Stahlberg E."/>
            <person name="Terauchi A.M."/>
            <person name="Yang P."/>
            <person name="Ball S."/>
            <person name="Bowler C."/>
            <person name="Dieckmann C.L."/>
            <person name="Gladyshev V.N."/>
            <person name="Green P."/>
            <person name="Jorgensen R."/>
            <person name="Mayfield S."/>
            <person name="Mueller-Roeber B."/>
            <person name="Rajamani S."/>
            <person name="Sayre R.T."/>
            <person name="Brokstein P."/>
            <person name="Dubchak I."/>
            <person name="Goodstein D."/>
            <person name="Hornick L."/>
            <person name="Huang Y.W."/>
            <person name="Jhaveri J."/>
            <person name="Luo Y."/>
            <person name="Martinez D."/>
            <person name="Ngau W.C."/>
            <person name="Otillar B."/>
            <person name="Poliakov A."/>
            <person name="Porter A."/>
            <person name="Szajkowski L."/>
            <person name="Werner G."/>
            <person name="Zhou K."/>
            <person name="Grigoriev I.V."/>
            <person name="Rokhsar D.S."/>
            <person name="Grossman A.R."/>
        </authorList>
    </citation>
    <scope>NUCLEOTIDE SEQUENCE [LARGE SCALE GENOMIC DNA]</scope>
    <source>
        <strain evidence="3">CC-503</strain>
    </source>
</reference>
<evidence type="ECO:0008006" key="4">
    <source>
        <dbReference type="Google" id="ProtNLM"/>
    </source>
</evidence>
<feature type="signal peptide" evidence="1">
    <location>
        <begin position="1"/>
        <end position="21"/>
    </location>
</feature>
<keyword evidence="3" id="KW-1185">Reference proteome</keyword>
<dbReference type="Proteomes" id="UP000006906">
    <property type="component" value="Chromosome 9"/>
</dbReference>
<name>A0A2K3DES4_CHLRE</name>
<evidence type="ECO:0000313" key="2">
    <source>
        <dbReference type="EMBL" id="PNW79041.1"/>
    </source>
</evidence>
<dbReference type="Gramene" id="PNW79041">
    <property type="protein sequence ID" value="PNW79041"/>
    <property type="gene ID" value="CHLRE_09g398660v5"/>
</dbReference>
<sequence length="135" mass="14083">MELLSIMIPLLQFSLAVAVLAQSAMAVSVLEGGMLTLVMALCVCAVSSQSESSCPGHLDTAQTQSAITKVSMPPSRTDTAIADCARTATASENWSMGISMLRSSIVAQSKQNVAVQETGGAGSWGTAERTWCKKQ</sequence>
<dbReference type="RefSeq" id="XP_042921336.1">
    <property type="nucleotide sequence ID" value="XM_043065902.1"/>
</dbReference>
<proteinExistence type="predicted"/>